<dbReference type="Proteomes" id="UP000715441">
    <property type="component" value="Unassembled WGS sequence"/>
</dbReference>
<organism evidence="4 5">
    <name type="scientific">Amycolatopsis acididurans</name>
    <dbReference type="NCBI Taxonomy" id="2724524"/>
    <lineage>
        <taxon>Bacteria</taxon>
        <taxon>Bacillati</taxon>
        <taxon>Actinomycetota</taxon>
        <taxon>Actinomycetes</taxon>
        <taxon>Pseudonocardiales</taxon>
        <taxon>Pseudonocardiaceae</taxon>
        <taxon>Amycolatopsis</taxon>
    </lineage>
</organism>
<evidence type="ECO:0000256" key="1">
    <source>
        <dbReference type="SAM" id="MobiDB-lite"/>
    </source>
</evidence>
<evidence type="ECO:0000313" key="4">
    <source>
        <dbReference type="EMBL" id="NKQ51750.1"/>
    </source>
</evidence>
<feature type="region of interest" description="Disordered" evidence="1">
    <location>
        <begin position="43"/>
        <end position="70"/>
    </location>
</feature>
<name>A0ABX1IW90_9PSEU</name>
<evidence type="ECO:0000256" key="2">
    <source>
        <dbReference type="SAM" id="SignalP"/>
    </source>
</evidence>
<dbReference type="PROSITE" id="PS51257">
    <property type="entry name" value="PROKAR_LIPOPROTEIN"/>
    <property type="match status" value="1"/>
</dbReference>
<feature type="chain" id="PRO_5045893058" evidence="2">
    <location>
        <begin position="25"/>
        <end position="218"/>
    </location>
</feature>
<evidence type="ECO:0000313" key="5">
    <source>
        <dbReference type="Proteomes" id="UP000715441"/>
    </source>
</evidence>
<gene>
    <name evidence="4" type="ORF">HFP15_02505</name>
</gene>
<protein>
    <submittedName>
        <fullName evidence="4">DUF4232 domain-containing protein</fullName>
    </submittedName>
</protein>
<proteinExistence type="predicted"/>
<sequence>MARNRIARLTIGAAAIAAASAIGACGSTTGAASAPAQASTNTAVTPASEAAPTQTAAAQTRTTAPGNATPRCGTADLAVSLGAPVESRQAPGQFDVPLTFRNTSSHDCGLYGVPGVDLIGPDDPNGPVYHLTRIDNGVRHNVVTPGKTATATITVLTNTPGSVGSDGSTNWVPTTVKTIPPGQTTPLTAQWPAGLTVLRQDAATHPGSYVNGVLADPA</sequence>
<accession>A0ABX1IW90</accession>
<dbReference type="Pfam" id="PF14016">
    <property type="entry name" value="DUF4232"/>
    <property type="match status" value="1"/>
</dbReference>
<evidence type="ECO:0000259" key="3">
    <source>
        <dbReference type="Pfam" id="PF14016"/>
    </source>
</evidence>
<keyword evidence="2" id="KW-0732">Signal</keyword>
<reference evidence="4 5" key="1">
    <citation type="submission" date="2020-04" db="EMBL/GenBank/DDBJ databases">
        <title>Novel species.</title>
        <authorList>
            <person name="Teo W.F.A."/>
            <person name="Lipun K."/>
            <person name="Srisuk N."/>
            <person name="Duangmal K."/>
        </authorList>
    </citation>
    <scope>NUCLEOTIDE SEQUENCE [LARGE SCALE GENOMIC DNA]</scope>
    <source>
        <strain evidence="4 5">K13G38</strain>
    </source>
</reference>
<feature type="domain" description="DUF4232" evidence="3">
    <location>
        <begin position="72"/>
        <end position="194"/>
    </location>
</feature>
<feature type="signal peptide" evidence="2">
    <location>
        <begin position="1"/>
        <end position="24"/>
    </location>
</feature>
<dbReference type="RefSeq" id="WP_168510889.1">
    <property type="nucleotide sequence ID" value="NZ_JAAXLS010000001.1"/>
</dbReference>
<comment type="caution">
    <text evidence="4">The sequence shown here is derived from an EMBL/GenBank/DDBJ whole genome shotgun (WGS) entry which is preliminary data.</text>
</comment>
<dbReference type="EMBL" id="JAAXLS010000001">
    <property type="protein sequence ID" value="NKQ51750.1"/>
    <property type="molecule type" value="Genomic_DNA"/>
</dbReference>
<keyword evidence="5" id="KW-1185">Reference proteome</keyword>
<feature type="compositionally biased region" description="Low complexity" evidence="1">
    <location>
        <begin position="43"/>
        <end position="65"/>
    </location>
</feature>
<dbReference type="InterPro" id="IPR025326">
    <property type="entry name" value="DUF4232"/>
</dbReference>